<proteinExistence type="predicted"/>
<name>A0A1J0VWH3_9NOCA</name>
<dbReference type="SUPFAM" id="SSF55315">
    <property type="entry name" value="L30e-like"/>
    <property type="match status" value="1"/>
</dbReference>
<dbReference type="InterPro" id="IPR040701">
    <property type="entry name" value="Bact_RF_family2"/>
</dbReference>
<dbReference type="OrthoDB" id="5179393at2"/>
<dbReference type="InterPro" id="IPR029064">
    <property type="entry name" value="Ribosomal_eL30-like_sf"/>
</dbReference>
<dbReference type="EMBL" id="CP018082">
    <property type="protein sequence ID" value="APE36396.1"/>
    <property type="molecule type" value="Genomic_DNA"/>
</dbReference>
<organism evidence="1 2">
    <name type="scientific">Nocardia mangyaensis</name>
    <dbReference type="NCBI Taxonomy" id="2213200"/>
    <lineage>
        <taxon>Bacteria</taxon>
        <taxon>Bacillati</taxon>
        <taxon>Actinomycetota</taxon>
        <taxon>Actinomycetes</taxon>
        <taxon>Mycobacteriales</taxon>
        <taxon>Nocardiaceae</taxon>
        <taxon>Nocardia</taxon>
    </lineage>
</organism>
<dbReference type="AlphaFoldDB" id="A0A1J0VWH3"/>
<dbReference type="Pfam" id="PF18844">
    <property type="entry name" value="baeRF_family2"/>
    <property type="match status" value="1"/>
</dbReference>
<reference evidence="1" key="1">
    <citation type="submission" date="2016-11" db="EMBL/GenBank/DDBJ databases">
        <authorList>
            <person name="Jaros S."/>
            <person name="Januszkiewicz K."/>
            <person name="Wedrychowicz H."/>
        </authorList>
    </citation>
    <scope>NUCLEOTIDE SEQUENCE [LARGE SCALE GENOMIC DNA]</scope>
    <source>
        <strain evidence="1">Y48</strain>
    </source>
</reference>
<dbReference type="KEGG" id="nsl:BOX37_23450"/>
<protein>
    <recommendedName>
        <fullName evidence="3">Peptide chain release factor 1</fullName>
    </recommendedName>
</protein>
<dbReference type="Gene3D" id="3.30.1330.30">
    <property type="match status" value="1"/>
</dbReference>
<dbReference type="Gene3D" id="3.30.420.60">
    <property type="entry name" value="eRF1 domain 2"/>
    <property type="match status" value="1"/>
</dbReference>
<dbReference type="Proteomes" id="UP000183810">
    <property type="component" value="Chromosome"/>
</dbReference>
<evidence type="ECO:0008006" key="3">
    <source>
        <dbReference type="Google" id="ProtNLM"/>
    </source>
</evidence>
<evidence type="ECO:0000313" key="1">
    <source>
        <dbReference type="EMBL" id="APE36396.1"/>
    </source>
</evidence>
<accession>A0A1J0VWH3</accession>
<keyword evidence="2" id="KW-1185">Reference proteome</keyword>
<gene>
    <name evidence="1" type="ORF">BOX37_23450</name>
</gene>
<sequence>MTHDTTFPRPTPVLAIPDAVFAATGTVVSVYLTTESSLPQAADRVALRWKNLRTQLAENGAPPEALAAIDPLIEGSFTAGEALVAFADRTGLLYTAHLPEPPEADSASLGSLPDLAPLLAATQVLLPHLVVVIDRVGADLICVVPDGTDVQSSIEGEALHVTRSAPGGWSQRRFQQRAENRWEANSREVADEITRIVDTTPTRLVIVSGDVRAVQFLREHLPPRVTDLLTEVQGDYSTLDEALHRSTQVVADLAADETAALLSGYRQERHSRGLAVAGAKDTLTALRAGQVDTLILDPTLSTGQTAWFGPERGQVGATPQPLLTAGVSTPQRASLTDVAIRGAAATGAAMRIVPAGTPELGPDGIAALLRYR</sequence>
<dbReference type="RefSeq" id="WP_071929573.1">
    <property type="nucleotide sequence ID" value="NZ_CP018082.1"/>
</dbReference>
<dbReference type="SUPFAM" id="SSF53137">
    <property type="entry name" value="Translational machinery components"/>
    <property type="match status" value="1"/>
</dbReference>
<evidence type="ECO:0000313" key="2">
    <source>
        <dbReference type="Proteomes" id="UP000183810"/>
    </source>
</evidence>
<dbReference type="InterPro" id="IPR042226">
    <property type="entry name" value="eFR1_2_sf"/>
</dbReference>